<evidence type="ECO:0000313" key="4">
    <source>
        <dbReference type="Proteomes" id="UP000199650"/>
    </source>
</evidence>
<feature type="signal peptide" evidence="1">
    <location>
        <begin position="1"/>
        <end position="27"/>
    </location>
</feature>
<name>A0A1I0QP68_9RHOB</name>
<evidence type="ECO:0000256" key="1">
    <source>
        <dbReference type="SAM" id="SignalP"/>
    </source>
</evidence>
<protein>
    <submittedName>
        <fullName evidence="3">Cell Wall Hydrolase</fullName>
    </submittedName>
</protein>
<reference evidence="3 4" key="1">
    <citation type="submission" date="2016-10" db="EMBL/GenBank/DDBJ databases">
        <authorList>
            <person name="de Groot N.N."/>
        </authorList>
    </citation>
    <scope>NUCLEOTIDE SEQUENCE [LARGE SCALE GENOMIC DNA]</scope>
    <source>
        <strain evidence="3 4">DSM 29439</strain>
    </source>
</reference>
<dbReference type="STRING" id="1173584.SAMN05444851_2735"/>
<dbReference type="Proteomes" id="UP000199650">
    <property type="component" value="Unassembled WGS sequence"/>
</dbReference>
<dbReference type="InterPro" id="IPR042047">
    <property type="entry name" value="SleB_dom1"/>
</dbReference>
<dbReference type="InterPro" id="IPR011105">
    <property type="entry name" value="Cell_wall_hydrolase_SleB"/>
</dbReference>
<sequence length="216" mass="23566">MFQLLQKVAAGLCFALAPLAMPVSAVAQSAANPFGALLLRDRTAVETMAEDRIAALGILPSPRKVSAPNEVLATKYSPKWLATLPKPRQDEESRCLTEALYFEARGETIKGQFAVAEVIMNRVDNPRYPNSVCGVINQGTGRKYACQFTFTCDGRPEVINEPAMFARLGKVARAMIDGIDRPLTGGATHYHTSAVAPAWASRLTRTAKIGVHRFYR</sequence>
<feature type="domain" description="Cell wall hydrolase SleB" evidence="2">
    <location>
        <begin position="106"/>
        <end position="215"/>
    </location>
</feature>
<proteinExistence type="predicted"/>
<dbReference type="OrthoDB" id="9785345at2"/>
<dbReference type="Pfam" id="PF07486">
    <property type="entry name" value="Hydrolase_2"/>
    <property type="match status" value="1"/>
</dbReference>
<gene>
    <name evidence="3" type="ORF">SAMN05444851_2735</name>
</gene>
<feature type="chain" id="PRO_5011732677" evidence="1">
    <location>
        <begin position="28"/>
        <end position="216"/>
    </location>
</feature>
<evidence type="ECO:0000313" key="3">
    <source>
        <dbReference type="EMBL" id="SEW28905.1"/>
    </source>
</evidence>
<organism evidence="3 4">
    <name type="scientific">Aliiroseovarius sediminilitoris</name>
    <dbReference type="NCBI Taxonomy" id="1173584"/>
    <lineage>
        <taxon>Bacteria</taxon>
        <taxon>Pseudomonadati</taxon>
        <taxon>Pseudomonadota</taxon>
        <taxon>Alphaproteobacteria</taxon>
        <taxon>Rhodobacterales</taxon>
        <taxon>Paracoccaceae</taxon>
        <taxon>Aliiroseovarius</taxon>
    </lineage>
</organism>
<keyword evidence="1" id="KW-0732">Signal</keyword>
<accession>A0A1I0QP68</accession>
<keyword evidence="4" id="KW-1185">Reference proteome</keyword>
<dbReference type="EMBL" id="FOJB01000001">
    <property type="protein sequence ID" value="SEW28905.1"/>
    <property type="molecule type" value="Genomic_DNA"/>
</dbReference>
<dbReference type="GO" id="GO:0016787">
    <property type="term" value="F:hydrolase activity"/>
    <property type="evidence" value="ECO:0007669"/>
    <property type="project" value="UniProtKB-KW"/>
</dbReference>
<dbReference type="Gene3D" id="1.10.10.2520">
    <property type="entry name" value="Cell wall hydrolase SleB, domain 1"/>
    <property type="match status" value="1"/>
</dbReference>
<dbReference type="AlphaFoldDB" id="A0A1I0QP68"/>
<dbReference type="RefSeq" id="WP_091431354.1">
    <property type="nucleotide sequence ID" value="NZ_FOJB01000001.1"/>
</dbReference>
<keyword evidence="3" id="KW-0378">Hydrolase</keyword>
<evidence type="ECO:0000259" key="2">
    <source>
        <dbReference type="Pfam" id="PF07486"/>
    </source>
</evidence>